<keyword evidence="4" id="KW-0808">Transferase</keyword>
<dbReference type="SUPFAM" id="SSF111278">
    <property type="entry name" value="SSo0622-like"/>
    <property type="match status" value="1"/>
</dbReference>
<comment type="similarity">
    <text evidence="1">Belongs to the TYW3 family.</text>
</comment>
<feature type="region of interest" description="Disordered" evidence="9">
    <location>
        <begin position="142"/>
        <end position="184"/>
    </location>
</feature>
<dbReference type="Pfam" id="PF02676">
    <property type="entry name" value="TYW3"/>
    <property type="match status" value="1"/>
</dbReference>
<dbReference type="GO" id="GO:0008168">
    <property type="term" value="F:methyltransferase activity"/>
    <property type="evidence" value="ECO:0007669"/>
    <property type="project" value="UniProtKB-KW"/>
</dbReference>
<sequence>MPRPPARPAIPASFVAKKAEILALLERSEEAYTDNSPKGTVDVQIQDLIAEINAYDGLVTTSSCAGRVAVFVEGPKPMVQTTAGEKLSVPKTSPGGKGGGRWLYVSHDPVPLLPTEDGATSIGSQEGTERYFTDLFSLSSSSSLPRSHHQDPSAAYQSEESSSRGKLESQSQSQSQAGQRGVPPSPRLIHLSFSPLILHILCATLHHARPLLAAAINAGFRESGLQSLRIMDDTEHGTMVAVRTAGLAFETVVGVLVEDANAEEAIHTLVGEEYLALCAGVVNERFVWNTERRERFKMEVRKAMEREGLAGPPSSASTVETSETGTGSGTSAIQNRGRASGWEDKEERRRRKREEGLQRQKERDKTSSSPASNGASNTASAHGAQDELEDGLVALGID</sequence>
<evidence type="ECO:0000256" key="3">
    <source>
        <dbReference type="ARBA" id="ARBA00022603"/>
    </source>
</evidence>
<dbReference type="STRING" id="1182541.W9XT97"/>
<keyword evidence="12" id="KW-1185">Reference proteome</keyword>
<dbReference type="EC" id="2.1.1.282" evidence="2"/>
<evidence type="ECO:0000256" key="8">
    <source>
        <dbReference type="ARBA" id="ARBA00049202"/>
    </source>
</evidence>
<feature type="region of interest" description="Disordered" evidence="9">
    <location>
        <begin position="305"/>
        <end position="398"/>
    </location>
</feature>
<evidence type="ECO:0000256" key="1">
    <source>
        <dbReference type="ARBA" id="ARBA00008569"/>
    </source>
</evidence>
<evidence type="ECO:0000256" key="4">
    <source>
        <dbReference type="ARBA" id="ARBA00022679"/>
    </source>
</evidence>
<dbReference type="GO" id="GO:0032259">
    <property type="term" value="P:methylation"/>
    <property type="evidence" value="ECO:0007669"/>
    <property type="project" value="UniProtKB-KW"/>
</dbReference>
<dbReference type="PANTHER" id="PTHR48418">
    <property type="entry name" value="TRNA WYBUTOSINE-SYNTHESIZING PROTEIN 3"/>
    <property type="match status" value="1"/>
</dbReference>
<feature type="compositionally biased region" description="Polar residues" evidence="9">
    <location>
        <begin position="367"/>
        <end position="380"/>
    </location>
</feature>
<dbReference type="OrthoDB" id="263283at2759"/>
<dbReference type="Gene3D" id="3.30.1960.10">
    <property type="entry name" value="tRNA wybutosine-synthesizing-like"/>
    <property type="match status" value="1"/>
</dbReference>
<evidence type="ECO:0000256" key="2">
    <source>
        <dbReference type="ARBA" id="ARBA00012750"/>
    </source>
</evidence>
<dbReference type="PANTHER" id="PTHR48418:SF1">
    <property type="entry name" value="TRNA WYBUTOSINE-SYNTHESIZING PROTEIN 3"/>
    <property type="match status" value="1"/>
</dbReference>
<evidence type="ECO:0000256" key="6">
    <source>
        <dbReference type="ARBA" id="ARBA00022694"/>
    </source>
</evidence>
<evidence type="ECO:0000256" key="5">
    <source>
        <dbReference type="ARBA" id="ARBA00022691"/>
    </source>
</evidence>
<dbReference type="InterPro" id="IPR036602">
    <property type="entry name" value="tRNA_yW-synthesising-like_sf"/>
</dbReference>
<comment type="catalytic activity">
    <reaction evidence="8">
        <text>4-demethyl-7-[(3S)-3-amino-3-carboxypropyl]wyosine(37) in tRNA(Phe) + S-adenosyl-L-methionine = 7-[(3S)-3-amino-3-carboxypropyl]wyosine(37) in tRNA(Phe) + S-adenosyl-L-homocysteine + H(+)</text>
        <dbReference type="Rhea" id="RHEA:36635"/>
        <dbReference type="Rhea" id="RHEA-COMP:10378"/>
        <dbReference type="Rhea" id="RHEA-COMP:10379"/>
        <dbReference type="ChEBI" id="CHEBI:15378"/>
        <dbReference type="ChEBI" id="CHEBI:57856"/>
        <dbReference type="ChEBI" id="CHEBI:59789"/>
        <dbReference type="ChEBI" id="CHEBI:73543"/>
        <dbReference type="ChEBI" id="CHEBI:73550"/>
        <dbReference type="EC" id="2.1.1.282"/>
    </reaction>
</comment>
<feature type="domain" description="tRNA wybutosine-synthesizing protein" evidence="10">
    <location>
        <begin position="17"/>
        <end position="301"/>
    </location>
</feature>
<dbReference type="GO" id="GO:0008033">
    <property type="term" value="P:tRNA processing"/>
    <property type="evidence" value="ECO:0007669"/>
    <property type="project" value="UniProtKB-KW"/>
</dbReference>
<dbReference type="RefSeq" id="XP_007727754.1">
    <property type="nucleotide sequence ID" value="XM_007729564.1"/>
</dbReference>
<evidence type="ECO:0000313" key="12">
    <source>
        <dbReference type="Proteomes" id="UP000019484"/>
    </source>
</evidence>
<dbReference type="EMBL" id="AMWN01000008">
    <property type="protein sequence ID" value="EXJ80560.1"/>
    <property type="molecule type" value="Genomic_DNA"/>
</dbReference>
<gene>
    <name evidence="11" type="ORF">A1O1_08706</name>
</gene>
<name>W9XT97_9EURO</name>
<protein>
    <recommendedName>
        <fullName evidence="2">tRNA(Phe) 7-[(3-amino-3-carboxypropyl)-4-demethylwyosine(37)-N(4)]-methyltransferase</fullName>
        <ecNumber evidence="2">2.1.1.282</ecNumber>
    </recommendedName>
    <alternativeName>
        <fullName evidence="7">tRNA(Phe) 7-((3-amino-3-carboxypropyl)-4-demethylwyosine(37)-N(4))-methyltransferase</fullName>
    </alternativeName>
</protein>
<dbReference type="AlphaFoldDB" id="W9XT97"/>
<organism evidence="11 12">
    <name type="scientific">Capronia coronata CBS 617.96</name>
    <dbReference type="NCBI Taxonomy" id="1182541"/>
    <lineage>
        <taxon>Eukaryota</taxon>
        <taxon>Fungi</taxon>
        <taxon>Dikarya</taxon>
        <taxon>Ascomycota</taxon>
        <taxon>Pezizomycotina</taxon>
        <taxon>Eurotiomycetes</taxon>
        <taxon>Chaetothyriomycetidae</taxon>
        <taxon>Chaetothyriales</taxon>
        <taxon>Herpotrichiellaceae</taxon>
        <taxon>Capronia</taxon>
    </lineage>
</organism>
<dbReference type="InterPro" id="IPR003827">
    <property type="entry name" value="tRNA_yW-synthesising"/>
</dbReference>
<evidence type="ECO:0000256" key="7">
    <source>
        <dbReference type="ARBA" id="ARBA00030554"/>
    </source>
</evidence>
<accession>W9XT97</accession>
<keyword evidence="5" id="KW-0949">S-adenosyl-L-methionine</keyword>
<keyword evidence="6" id="KW-0819">tRNA processing</keyword>
<dbReference type="eggNOG" id="KOG1228">
    <property type="taxonomic scope" value="Eukaryota"/>
</dbReference>
<dbReference type="Proteomes" id="UP000019484">
    <property type="component" value="Unassembled WGS sequence"/>
</dbReference>
<evidence type="ECO:0000313" key="11">
    <source>
        <dbReference type="EMBL" id="EXJ80560.1"/>
    </source>
</evidence>
<proteinExistence type="inferred from homology"/>
<evidence type="ECO:0000256" key="9">
    <source>
        <dbReference type="SAM" id="MobiDB-lite"/>
    </source>
</evidence>
<comment type="caution">
    <text evidence="11">The sequence shown here is derived from an EMBL/GenBank/DDBJ whole genome shotgun (WGS) entry which is preliminary data.</text>
</comment>
<dbReference type="GeneID" id="19163553"/>
<dbReference type="HOGENOM" id="CLU_047426_0_1_1"/>
<reference evidence="11 12" key="1">
    <citation type="submission" date="2013-03" db="EMBL/GenBank/DDBJ databases">
        <title>The Genome Sequence of Capronia coronata CBS 617.96.</title>
        <authorList>
            <consortium name="The Broad Institute Genomics Platform"/>
            <person name="Cuomo C."/>
            <person name="de Hoog S."/>
            <person name="Gorbushina A."/>
            <person name="Walker B."/>
            <person name="Young S.K."/>
            <person name="Zeng Q."/>
            <person name="Gargeya S."/>
            <person name="Fitzgerald M."/>
            <person name="Haas B."/>
            <person name="Abouelleil A."/>
            <person name="Allen A.W."/>
            <person name="Alvarado L."/>
            <person name="Arachchi H.M."/>
            <person name="Berlin A.M."/>
            <person name="Chapman S.B."/>
            <person name="Gainer-Dewar J."/>
            <person name="Goldberg J."/>
            <person name="Griggs A."/>
            <person name="Gujja S."/>
            <person name="Hansen M."/>
            <person name="Howarth C."/>
            <person name="Imamovic A."/>
            <person name="Ireland A."/>
            <person name="Larimer J."/>
            <person name="McCowan C."/>
            <person name="Murphy C."/>
            <person name="Pearson M."/>
            <person name="Poon T.W."/>
            <person name="Priest M."/>
            <person name="Roberts A."/>
            <person name="Saif S."/>
            <person name="Shea T."/>
            <person name="Sisk P."/>
            <person name="Sykes S."/>
            <person name="Wortman J."/>
            <person name="Nusbaum C."/>
            <person name="Birren B."/>
        </authorList>
    </citation>
    <scope>NUCLEOTIDE SEQUENCE [LARGE SCALE GENOMIC DNA]</scope>
    <source>
        <strain evidence="11 12">CBS 617.96</strain>
    </source>
</reference>
<feature type="compositionally biased region" description="Basic and acidic residues" evidence="9">
    <location>
        <begin position="341"/>
        <end position="366"/>
    </location>
</feature>
<evidence type="ECO:0000259" key="10">
    <source>
        <dbReference type="Pfam" id="PF02676"/>
    </source>
</evidence>
<keyword evidence="3" id="KW-0489">Methyltransferase</keyword>
<feature type="compositionally biased region" description="Low complexity" evidence="9">
    <location>
        <begin position="314"/>
        <end position="332"/>
    </location>
</feature>